<keyword evidence="8" id="KW-0393">Immunoglobulin domain</keyword>
<dbReference type="InterPro" id="IPR013783">
    <property type="entry name" value="Ig-like_fold"/>
</dbReference>
<dbReference type="PANTHER" id="PTHR11494">
    <property type="entry name" value="CYTOTOXIC T-LYMPHOCYTE PROTEIN"/>
    <property type="match status" value="1"/>
</dbReference>
<dbReference type="Gene3D" id="2.60.40.10">
    <property type="entry name" value="Immunoglobulins"/>
    <property type="match status" value="1"/>
</dbReference>
<evidence type="ECO:0000256" key="4">
    <source>
        <dbReference type="ARBA" id="ARBA00022989"/>
    </source>
</evidence>
<keyword evidence="4 9" id="KW-1133">Transmembrane helix</keyword>
<evidence type="ECO:0000256" key="10">
    <source>
        <dbReference type="SAM" id="SignalP"/>
    </source>
</evidence>
<evidence type="ECO:0000256" key="1">
    <source>
        <dbReference type="ARBA" id="ARBA00004479"/>
    </source>
</evidence>
<evidence type="ECO:0000256" key="9">
    <source>
        <dbReference type="SAM" id="Phobius"/>
    </source>
</evidence>
<gene>
    <name evidence="11" type="ORF">AALO_G00037950</name>
</gene>
<dbReference type="GO" id="GO:0050852">
    <property type="term" value="P:T cell receptor signaling pathway"/>
    <property type="evidence" value="ECO:0007669"/>
    <property type="project" value="TreeGrafter"/>
</dbReference>
<dbReference type="InterPro" id="IPR036179">
    <property type="entry name" value="Ig-like_dom_sf"/>
</dbReference>
<sequence length="230" mass="25427">MYNSLIIASLVYLATPAVNGLRIVQPYRVVATDDQATVECRYASPPRYQPLELHVTLLKGLYGAVSICGGYVNSTIGSMQTQGTKACKVTLSERGVNVSVAGMKEDDTDMYRCVVKVLYPPPYLERFGNSTLVHVPEYSVTEPNKYQTPEMDLNQGLTELMPTQQERQKGTQKEMQGLGVTWVELPLPLVMAIGILIVCAMICQGNGIRHARRHGRSTQPLTSRVIPKII</sequence>
<feature type="transmembrane region" description="Helical" evidence="9">
    <location>
        <begin position="185"/>
        <end position="203"/>
    </location>
</feature>
<evidence type="ECO:0000256" key="2">
    <source>
        <dbReference type="ARBA" id="ARBA00022692"/>
    </source>
</evidence>
<evidence type="ECO:0000256" key="3">
    <source>
        <dbReference type="ARBA" id="ARBA00022729"/>
    </source>
</evidence>
<keyword evidence="12" id="KW-1185">Reference proteome</keyword>
<name>A0AAV6H715_9TELE</name>
<feature type="chain" id="PRO_5043966750" evidence="10">
    <location>
        <begin position="21"/>
        <end position="230"/>
    </location>
</feature>
<keyword evidence="2 9" id="KW-0812">Transmembrane</keyword>
<protein>
    <submittedName>
        <fullName evidence="11">Uncharacterized protein</fullName>
    </submittedName>
</protein>
<dbReference type="EMBL" id="JADWDJ010000003">
    <property type="protein sequence ID" value="KAG5283068.1"/>
    <property type="molecule type" value="Genomic_DNA"/>
</dbReference>
<evidence type="ECO:0000256" key="5">
    <source>
        <dbReference type="ARBA" id="ARBA00023136"/>
    </source>
</evidence>
<proteinExistence type="predicted"/>
<dbReference type="Proteomes" id="UP000823561">
    <property type="component" value="Chromosome 3"/>
</dbReference>
<evidence type="ECO:0000256" key="6">
    <source>
        <dbReference type="ARBA" id="ARBA00023157"/>
    </source>
</evidence>
<evidence type="ECO:0000256" key="7">
    <source>
        <dbReference type="ARBA" id="ARBA00023180"/>
    </source>
</evidence>
<dbReference type="SUPFAM" id="SSF48726">
    <property type="entry name" value="Immunoglobulin"/>
    <property type="match status" value="1"/>
</dbReference>
<organism evidence="11 12">
    <name type="scientific">Alosa alosa</name>
    <name type="common">allis shad</name>
    <dbReference type="NCBI Taxonomy" id="278164"/>
    <lineage>
        <taxon>Eukaryota</taxon>
        <taxon>Metazoa</taxon>
        <taxon>Chordata</taxon>
        <taxon>Craniata</taxon>
        <taxon>Vertebrata</taxon>
        <taxon>Euteleostomi</taxon>
        <taxon>Actinopterygii</taxon>
        <taxon>Neopterygii</taxon>
        <taxon>Teleostei</taxon>
        <taxon>Clupei</taxon>
        <taxon>Clupeiformes</taxon>
        <taxon>Clupeoidei</taxon>
        <taxon>Clupeidae</taxon>
        <taxon>Alosa</taxon>
    </lineage>
</organism>
<feature type="signal peptide" evidence="10">
    <location>
        <begin position="1"/>
        <end position="20"/>
    </location>
</feature>
<comment type="subcellular location">
    <subcellularLocation>
        <location evidence="1">Membrane</location>
        <topology evidence="1">Single-pass type I membrane protein</topology>
    </subcellularLocation>
</comment>
<dbReference type="GO" id="GO:0009897">
    <property type="term" value="C:external side of plasma membrane"/>
    <property type="evidence" value="ECO:0007669"/>
    <property type="project" value="TreeGrafter"/>
</dbReference>
<evidence type="ECO:0000313" key="11">
    <source>
        <dbReference type="EMBL" id="KAG5283068.1"/>
    </source>
</evidence>
<keyword evidence="5 9" id="KW-0472">Membrane</keyword>
<dbReference type="AlphaFoldDB" id="A0AAV6H715"/>
<evidence type="ECO:0000256" key="8">
    <source>
        <dbReference type="ARBA" id="ARBA00023319"/>
    </source>
</evidence>
<accession>A0AAV6H715</accession>
<dbReference type="InterPro" id="IPR040216">
    <property type="entry name" value="CTLA4/CD28"/>
</dbReference>
<dbReference type="GO" id="GO:0042129">
    <property type="term" value="P:regulation of T cell proliferation"/>
    <property type="evidence" value="ECO:0007669"/>
    <property type="project" value="InterPro"/>
</dbReference>
<keyword evidence="6" id="KW-1015">Disulfide bond</keyword>
<keyword evidence="3 10" id="KW-0732">Signal</keyword>
<comment type="caution">
    <text evidence="11">The sequence shown here is derived from an EMBL/GenBank/DDBJ whole genome shotgun (WGS) entry which is preliminary data.</text>
</comment>
<evidence type="ECO:0000313" key="12">
    <source>
        <dbReference type="Proteomes" id="UP000823561"/>
    </source>
</evidence>
<reference evidence="11" key="1">
    <citation type="submission" date="2020-10" db="EMBL/GenBank/DDBJ databases">
        <title>Chromosome-scale genome assembly of the Allis shad, Alosa alosa.</title>
        <authorList>
            <person name="Margot Z."/>
            <person name="Christophe K."/>
            <person name="Cabau C."/>
            <person name="Louis A."/>
            <person name="Berthelot C."/>
            <person name="Parey E."/>
            <person name="Roest Crollius H."/>
            <person name="Montfort J."/>
            <person name="Robinson-Rechavi M."/>
            <person name="Bucao C."/>
            <person name="Bouchez O."/>
            <person name="Gislard M."/>
            <person name="Lluch J."/>
            <person name="Milhes M."/>
            <person name="Lampietro C."/>
            <person name="Lopez Roques C."/>
            <person name="Donnadieu C."/>
            <person name="Braasch I."/>
            <person name="Desvignes T."/>
            <person name="Postlethwait J."/>
            <person name="Bobe J."/>
            <person name="Guiguen Y."/>
        </authorList>
    </citation>
    <scope>NUCLEOTIDE SEQUENCE</scope>
    <source>
        <strain evidence="11">M-15738</strain>
        <tissue evidence="11">Blood</tissue>
    </source>
</reference>
<dbReference type="PANTHER" id="PTHR11494:SF8">
    <property type="entry name" value="CYTOTOXIC T-LYMPHOCYTE PROTEIN 4"/>
    <property type="match status" value="1"/>
</dbReference>
<keyword evidence="7" id="KW-0325">Glycoprotein</keyword>